<dbReference type="GO" id="GO:0005886">
    <property type="term" value="C:plasma membrane"/>
    <property type="evidence" value="ECO:0007669"/>
    <property type="project" value="UniProtKB-ARBA"/>
</dbReference>
<feature type="transmembrane region" description="Helical" evidence="6">
    <location>
        <begin position="831"/>
        <end position="851"/>
    </location>
</feature>
<feature type="transmembrane region" description="Helical" evidence="6">
    <location>
        <begin position="778"/>
        <end position="796"/>
    </location>
</feature>
<keyword evidence="2" id="KW-0813">Transport</keyword>
<dbReference type="Pfam" id="PF01061">
    <property type="entry name" value="ABC2_membrane"/>
    <property type="match status" value="2"/>
</dbReference>
<gene>
    <name evidence="8" type="ORF">C1H46_030914</name>
</gene>
<comment type="caution">
    <text evidence="8">The sequence shown here is derived from an EMBL/GenBank/DDBJ whole genome shotgun (WGS) entry which is preliminary data.</text>
</comment>
<dbReference type="InterPro" id="IPR027417">
    <property type="entry name" value="P-loop_NTPase"/>
</dbReference>
<feature type="transmembrane region" description="Helical" evidence="6">
    <location>
        <begin position="236"/>
        <end position="254"/>
    </location>
</feature>
<evidence type="ECO:0000259" key="7">
    <source>
        <dbReference type="PROSITE" id="PS50893"/>
    </source>
</evidence>
<feature type="transmembrane region" description="Helical" evidence="6">
    <location>
        <begin position="750"/>
        <end position="771"/>
    </location>
</feature>
<keyword evidence="3 6" id="KW-0812">Transmembrane</keyword>
<dbReference type="GO" id="GO:0016887">
    <property type="term" value="F:ATP hydrolysis activity"/>
    <property type="evidence" value="ECO:0007669"/>
    <property type="project" value="InterPro"/>
</dbReference>
<feature type="transmembrane region" description="Helical" evidence="6">
    <location>
        <begin position="677"/>
        <end position="703"/>
    </location>
</feature>
<dbReference type="PROSITE" id="PS50893">
    <property type="entry name" value="ABC_TRANSPORTER_2"/>
    <property type="match status" value="1"/>
</dbReference>
<feature type="domain" description="ABC transporter" evidence="7">
    <location>
        <begin position="319"/>
        <end position="554"/>
    </location>
</feature>
<proteinExistence type="predicted"/>
<dbReference type="GO" id="GO:0005524">
    <property type="term" value="F:ATP binding"/>
    <property type="evidence" value="ECO:0007669"/>
    <property type="project" value="InterPro"/>
</dbReference>
<feature type="transmembrane region" description="Helical" evidence="6">
    <location>
        <begin position="645"/>
        <end position="665"/>
    </location>
</feature>
<dbReference type="InterPro" id="IPR003439">
    <property type="entry name" value="ABC_transporter-like_ATP-bd"/>
</dbReference>
<dbReference type="SUPFAM" id="SSF52540">
    <property type="entry name" value="P-loop containing nucleoside triphosphate hydrolases"/>
    <property type="match status" value="1"/>
</dbReference>
<accession>A0A540LAN5</accession>
<organism evidence="8 9">
    <name type="scientific">Malus baccata</name>
    <name type="common">Siberian crab apple</name>
    <name type="synonym">Pyrus baccata</name>
    <dbReference type="NCBI Taxonomy" id="106549"/>
    <lineage>
        <taxon>Eukaryota</taxon>
        <taxon>Viridiplantae</taxon>
        <taxon>Streptophyta</taxon>
        <taxon>Embryophyta</taxon>
        <taxon>Tracheophyta</taxon>
        <taxon>Spermatophyta</taxon>
        <taxon>Magnoliopsida</taxon>
        <taxon>eudicotyledons</taxon>
        <taxon>Gunneridae</taxon>
        <taxon>Pentapetalae</taxon>
        <taxon>rosids</taxon>
        <taxon>fabids</taxon>
        <taxon>Rosales</taxon>
        <taxon>Rosaceae</taxon>
        <taxon>Amygdaloideae</taxon>
        <taxon>Maleae</taxon>
        <taxon>Malus</taxon>
    </lineage>
</organism>
<evidence type="ECO:0000313" key="9">
    <source>
        <dbReference type="Proteomes" id="UP000315295"/>
    </source>
</evidence>
<dbReference type="Pfam" id="PF00005">
    <property type="entry name" value="ABC_tran"/>
    <property type="match status" value="1"/>
</dbReference>
<dbReference type="STRING" id="106549.A0A540LAN5"/>
<keyword evidence="4 6" id="KW-1133">Transmembrane helix</keyword>
<protein>
    <recommendedName>
        <fullName evidence="7">ABC transporter domain-containing protein</fullName>
    </recommendedName>
</protein>
<dbReference type="Gene3D" id="3.40.50.300">
    <property type="entry name" value="P-loop containing nucleotide triphosphate hydrolases"/>
    <property type="match status" value="1"/>
</dbReference>
<dbReference type="GO" id="GO:0140359">
    <property type="term" value="F:ABC-type transporter activity"/>
    <property type="evidence" value="ECO:0007669"/>
    <property type="project" value="InterPro"/>
</dbReference>
<keyword evidence="5 6" id="KW-0472">Membrane</keyword>
<name>A0A540LAN5_MALBA</name>
<dbReference type="EMBL" id="VIEB01000674">
    <property type="protein sequence ID" value="TQD83533.1"/>
    <property type="molecule type" value="Genomic_DNA"/>
</dbReference>
<feature type="transmembrane region" description="Helical" evidence="6">
    <location>
        <begin position="723"/>
        <end position="744"/>
    </location>
</feature>
<dbReference type="InterPro" id="IPR013525">
    <property type="entry name" value="ABC2_TM"/>
</dbReference>
<keyword evidence="9" id="KW-1185">Reference proteome</keyword>
<dbReference type="PANTHER" id="PTHR19241">
    <property type="entry name" value="ATP-BINDING CASSETTE TRANSPORTER"/>
    <property type="match status" value="1"/>
</dbReference>
<comment type="subcellular location">
    <subcellularLocation>
        <location evidence="1">Membrane</location>
        <topology evidence="1">Multi-pass membrane protein</topology>
    </subcellularLocation>
</comment>
<sequence length="860" mass="97650">MELSRREKEAGIVPDPDIDTYMKISTGLDSSTTFQIVTYLQQLVHITDTTASVSLLQPAPETFDIFYDVILMAEGKIVYHGHRSHAVEFFEGSGFKCPPRKGAADFLQEVISKKDQAQYWKHDNIPYGHVSANKFFELFRASYSGKKLDDELSKQYNKSQCHDNALSFSTYSVSKWELFKACMARELLLMKRNSFLYVFKTAQVLLPVPCAICSPSSIDIHMSFNCCSFPNYGCCINLWILILVLMFLSGGFILPRSSLPPWLRWQFWCSPMTYGEIGTTLNEFLAPRWQKVSEGNTTLGNKVLTRHGRMVLPFEPLTISFTDVQYYVDTPPEMRQHAFKEKKLQLLKDITGAFSPGILTALGLEKQLSWMFFLEGKQEGTPKSRRHLQEYQDTDIHSPQITVEESLMFSAWLRLPHETDPDIKAKFVEEVIQTIELADIRDSLVGIPGQTGLSTEQRKRLTIAVELVSNPSIIFMDEPTSGLDARAAAIAICVVKNVVSTGRTTVCTIHKPSIDIFESFDDLLLMKRGGQIIYSGVLGHHSGKLVKYFEDIRDVPKIKENYNPATWMLEVTSASVEAKLCLGFAEIYKPSTQYRDTVELVSRLSEPKPGSRGLNFPPPFAQNSWVQFKACLWKQHLSYWRGPKYNLACFAFIFAASLLFGTIFWQKGKEINNEQDLFNVLGLLYIAVIFLGTTNCSTVLPYVATERAVLYRERFAGMYSSNAYSFAQVAIEILYTVVQAISSFSTSLQVASIFATAIYTILNLFSGFLVPGPKIPKWWIWFYLICPTSWSLNALLSSQYGDMNKEILIFGEQKTVASFLQDYYGFHHDRLFLVAIVLIAFPIVFASLFAYSVRKLHFQR</sequence>
<reference evidence="8 9" key="1">
    <citation type="journal article" date="2019" name="G3 (Bethesda)">
        <title>Sequencing of a Wild Apple (Malus baccata) Genome Unravels the Differences Between Cultivated and Wild Apple Species Regarding Disease Resistance and Cold Tolerance.</title>
        <authorList>
            <person name="Chen X."/>
        </authorList>
    </citation>
    <scope>NUCLEOTIDE SEQUENCE [LARGE SCALE GENOMIC DNA]</scope>
    <source>
        <strain evidence="9">cv. Shandingzi</strain>
        <tissue evidence="8">Leaves</tissue>
    </source>
</reference>
<dbReference type="Proteomes" id="UP000315295">
    <property type="component" value="Unassembled WGS sequence"/>
</dbReference>
<evidence type="ECO:0000256" key="1">
    <source>
        <dbReference type="ARBA" id="ARBA00004141"/>
    </source>
</evidence>
<evidence type="ECO:0000256" key="5">
    <source>
        <dbReference type="ARBA" id="ARBA00023136"/>
    </source>
</evidence>
<evidence type="ECO:0000313" key="8">
    <source>
        <dbReference type="EMBL" id="TQD83533.1"/>
    </source>
</evidence>
<evidence type="ECO:0000256" key="6">
    <source>
        <dbReference type="SAM" id="Phobius"/>
    </source>
</evidence>
<evidence type="ECO:0000256" key="2">
    <source>
        <dbReference type="ARBA" id="ARBA00022448"/>
    </source>
</evidence>
<dbReference type="AlphaFoldDB" id="A0A540LAN5"/>
<evidence type="ECO:0000256" key="4">
    <source>
        <dbReference type="ARBA" id="ARBA00022989"/>
    </source>
</evidence>
<evidence type="ECO:0000256" key="3">
    <source>
        <dbReference type="ARBA" id="ARBA00022692"/>
    </source>
</evidence>